<comment type="subunit">
    <text evidence="14">At low DSF concentrations, interacts with RpfF.</text>
</comment>
<dbReference type="Gene3D" id="1.20.120.160">
    <property type="entry name" value="HPT domain"/>
    <property type="match status" value="1"/>
</dbReference>
<dbReference type="InterPro" id="IPR000014">
    <property type="entry name" value="PAS"/>
</dbReference>
<dbReference type="InterPro" id="IPR035965">
    <property type="entry name" value="PAS-like_dom_sf"/>
</dbReference>
<evidence type="ECO:0000259" key="18">
    <source>
        <dbReference type="PROSITE" id="PS50109"/>
    </source>
</evidence>
<dbReference type="Gene3D" id="3.30.450.20">
    <property type="entry name" value="PAS domain"/>
    <property type="match status" value="5"/>
</dbReference>
<evidence type="ECO:0000259" key="19">
    <source>
        <dbReference type="PROSITE" id="PS50110"/>
    </source>
</evidence>
<dbReference type="EC" id="2.7.13.3" evidence="3"/>
<dbReference type="SMART" id="SM00387">
    <property type="entry name" value="HATPase_c"/>
    <property type="match status" value="1"/>
</dbReference>
<dbReference type="Gene3D" id="1.10.287.130">
    <property type="match status" value="1"/>
</dbReference>
<feature type="domain" description="PAC" evidence="21">
    <location>
        <begin position="628"/>
        <end position="680"/>
    </location>
</feature>
<dbReference type="SMART" id="SM00086">
    <property type="entry name" value="PAC"/>
    <property type="match status" value="3"/>
</dbReference>
<dbReference type="GO" id="GO:0000155">
    <property type="term" value="F:phosphorelay sensor kinase activity"/>
    <property type="evidence" value="ECO:0007669"/>
    <property type="project" value="InterPro"/>
</dbReference>
<feature type="domain" description="PAS" evidence="20">
    <location>
        <begin position="539"/>
        <end position="585"/>
    </location>
</feature>
<dbReference type="InterPro" id="IPR005467">
    <property type="entry name" value="His_kinase_dom"/>
</dbReference>
<dbReference type="InterPro" id="IPR001789">
    <property type="entry name" value="Sig_transdc_resp-reg_receiver"/>
</dbReference>
<dbReference type="PROSITE" id="PS50110">
    <property type="entry name" value="RESPONSE_REGULATORY"/>
    <property type="match status" value="2"/>
</dbReference>
<dbReference type="InterPro" id="IPR001610">
    <property type="entry name" value="PAC"/>
</dbReference>
<dbReference type="InterPro" id="IPR011006">
    <property type="entry name" value="CheY-like_superfamily"/>
</dbReference>
<evidence type="ECO:0000256" key="7">
    <source>
        <dbReference type="ARBA" id="ARBA00022692"/>
    </source>
</evidence>
<dbReference type="FunFam" id="3.30.565.10:FF:000010">
    <property type="entry name" value="Sensor histidine kinase RcsC"/>
    <property type="match status" value="1"/>
</dbReference>
<dbReference type="GO" id="GO:0005524">
    <property type="term" value="F:ATP binding"/>
    <property type="evidence" value="ECO:0007669"/>
    <property type="project" value="UniProtKB-KW"/>
</dbReference>
<feature type="domain" description="HPt" evidence="22">
    <location>
        <begin position="1352"/>
        <end position="1444"/>
    </location>
</feature>
<reference evidence="23 24" key="1">
    <citation type="submission" date="2020-08" db="EMBL/GenBank/DDBJ databases">
        <title>Genomic Encyclopedia of Type Strains, Phase IV (KMG-V): Genome sequencing to study the core and pangenomes of soil and plant-associated prokaryotes.</title>
        <authorList>
            <person name="Whitman W."/>
        </authorList>
    </citation>
    <scope>NUCLEOTIDE SEQUENCE [LARGE SCALE GENOMIC DNA]</scope>
    <source>
        <strain evidence="23 24">S3M1</strain>
    </source>
</reference>
<keyword evidence="12" id="KW-0902">Two-component regulatory system</keyword>
<dbReference type="PANTHER" id="PTHR45339:SF1">
    <property type="entry name" value="HYBRID SIGNAL TRANSDUCTION HISTIDINE KINASE J"/>
    <property type="match status" value="1"/>
</dbReference>
<dbReference type="SUPFAM" id="SSF55874">
    <property type="entry name" value="ATPase domain of HSP90 chaperone/DNA topoisomerase II/histidine kinase"/>
    <property type="match status" value="1"/>
</dbReference>
<keyword evidence="5 17" id="KW-0597">Phosphoprotein</keyword>
<dbReference type="InterPro" id="IPR000700">
    <property type="entry name" value="PAS-assoc_C"/>
</dbReference>
<dbReference type="InterPro" id="IPR036890">
    <property type="entry name" value="HATPase_C_sf"/>
</dbReference>
<dbReference type="CDD" id="cd16922">
    <property type="entry name" value="HATPase_EvgS-ArcB-TorS-like"/>
    <property type="match status" value="1"/>
</dbReference>
<evidence type="ECO:0000256" key="9">
    <source>
        <dbReference type="ARBA" id="ARBA00022777"/>
    </source>
</evidence>
<evidence type="ECO:0000313" key="23">
    <source>
        <dbReference type="EMBL" id="MBB5634979.1"/>
    </source>
</evidence>
<keyword evidence="13" id="KW-0472">Membrane</keyword>
<dbReference type="PANTHER" id="PTHR45339">
    <property type="entry name" value="HYBRID SIGNAL TRANSDUCTION HISTIDINE KINASE J"/>
    <property type="match status" value="1"/>
</dbReference>
<dbReference type="SUPFAM" id="SSF55785">
    <property type="entry name" value="PYP-like sensor domain (PAS domain)"/>
    <property type="match status" value="5"/>
</dbReference>
<dbReference type="InterPro" id="IPR036641">
    <property type="entry name" value="HPT_dom_sf"/>
</dbReference>
<comment type="caution">
    <text evidence="23">The sequence shown here is derived from an EMBL/GenBank/DDBJ whole genome shotgun (WGS) entry which is preliminary data.</text>
</comment>
<dbReference type="NCBIfam" id="TIGR00229">
    <property type="entry name" value="sensory_box"/>
    <property type="match status" value="4"/>
</dbReference>
<feature type="modified residue" description="Phosphohistidine" evidence="16">
    <location>
        <position position="1391"/>
    </location>
</feature>
<evidence type="ECO:0000256" key="4">
    <source>
        <dbReference type="ARBA" id="ARBA00022475"/>
    </source>
</evidence>
<sequence>MKNNPVPENESERIKALNEYQILDSSNDKDFDRITKLASLICETPISLISLIDKDRQWFKSKTGLDVHETPRDLAFCRYAILDEGIMEVEDARLDERFKNNKLVTGDPNIRFYAGYPLIDPHGFALGTLCVIDRIPRTLSAFQRQALQILSEEVIALIVDKRKREEFKNFEKLFELSDNILCITDRNGIFKKINPAFKNMLGWDVFSLENVSFFDLIDTQDLEYTKQELKLLNLNQSSIGFTHRFRTSENQFRILQWEASIEQDTGYLYAIGRDVTEETEKKEQLILSEHKLSVFFENSQGLMCTHDLNGHFLSVNDAGAAILEYPNEELLKLGLFDIVPPIDHVALKNYLKGIKQKSTVKGEMRTITKSGVSRIWLFHNILEKDTDGNPYVIGNAVDITEKYYLEKDLKHTKEMLERTNRLARIGGWEYNLLTQEVTWSEITKEIHGVSKNYQPDINSGISFYREGESKDKITLAIQEAVEKGKSWDLELQIVNEQGVDLWVRAIGNPELHDHKCIRLYGTFQDISLRMAAEIELNRSRKLLDDVLNAASEVSIIATDGSGLINVFNRGAENMLGYSAEEMIGKETPALIHKIEEIEEREVELTTTFGYSVEGFRVFVEKPELYGSEQREWTYVKKGGSLLNVSLVVTAIRDFEHKVVGYLGIATDITERKKAESALLEEKARLSAFVENAPAAVAMLDVEMKYVAVSHKWIEDYHLSGREIIGVAHLDLFHEVSEQNLQRYRNVLNGAIEKGEEDIYHLPDSDIDLFITWEMRPWYIKENEIGGIMIFTQDISQIIHQREELKKAKLLAEQGSIAKSEFLANMSHEIRTPLNGIIGFTDLVLKTKLNQTQQQYLSIVNQSANVLLSIINDILDFSKIEAGKLELDIEKYDLYEMLTQVTSIINYQIQSKKLELLLNLSPDLPRFIWVDGIRLKQILINLLSNASKFTEKGEIELKVEQVDSEQDQSTIRFSVRDTGIGIKAEKQSKIFDAFSQEDTSTTKKYGGTGLGLTISNKLLNMMGSTLKLESFYGKGSTFHFDLKVVSLIGDAIEWANIDAIKNVLIVDDNDNNRIILNQILQLKNIKVQEAKSGFEALQLLSEGKRYDVIIIDYHMPFMDGLDTVKKIRDSFYSTHEEQPIILLHSSADDNIGKLCDEFFVSQRIIKPVRMEDIYTALSRLHIREQIIDTPEESHFVLTSDEHLKILIVEDNDVNMYLTSTIVRNILPNAEILEATNGLEGILLFKDKLPDLVFMDIQMPEMNGYEVTEAIREISGISEIPIIALTAGNVKGEKEKCIDAGMSDFIVKPVVEETIALILKKWLKFSASNAINQSVIDQSDHFDRTNLRMYYGEDKIDIEEVLMLVKKQLREAMANLELNFNTQNIEGLNRVGHKLHGTAATAGMTVLSKIAIKFEHLDSFSETVVNSLLKDTESEIEYVLSLMEYKP</sequence>
<keyword evidence="11" id="KW-1133">Transmembrane helix</keyword>
<dbReference type="EMBL" id="JACHCE010000001">
    <property type="protein sequence ID" value="MBB5634979.1"/>
    <property type="molecule type" value="Genomic_DNA"/>
</dbReference>
<dbReference type="SMART" id="SM00091">
    <property type="entry name" value="PAS"/>
    <property type="match status" value="4"/>
</dbReference>
<feature type="domain" description="Response regulatory" evidence="19">
    <location>
        <begin position="1203"/>
        <end position="1321"/>
    </location>
</feature>
<keyword evidence="9" id="KW-0418">Kinase</keyword>
<dbReference type="CDD" id="cd00082">
    <property type="entry name" value="HisKA"/>
    <property type="match status" value="1"/>
</dbReference>
<comment type="catalytic activity">
    <reaction evidence="1">
        <text>ATP + protein L-histidine = ADP + protein N-phospho-L-histidine.</text>
        <dbReference type="EC" id="2.7.13.3"/>
    </reaction>
</comment>
<comment type="subcellular location">
    <subcellularLocation>
        <location evidence="2">Cell membrane</location>
        <topology evidence="2">Multi-pass membrane protein</topology>
    </subcellularLocation>
</comment>
<evidence type="ECO:0000259" key="21">
    <source>
        <dbReference type="PROSITE" id="PS50113"/>
    </source>
</evidence>
<keyword evidence="4" id="KW-1003">Cell membrane</keyword>
<protein>
    <recommendedName>
        <fullName evidence="15">Sensory/regulatory protein RpfC</fullName>
        <ecNumber evidence="3">2.7.13.3</ecNumber>
    </recommendedName>
</protein>
<evidence type="ECO:0000256" key="15">
    <source>
        <dbReference type="ARBA" id="ARBA00068150"/>
    </source>
</evidence>
<dbReference type="Pfam" id="PF00072">
    <property type="entry name" value="Response_reg"/>
    <property type="match status" value="2"/>
</dbReference>
<evidence type="ECO:0000256" key="10">
    <source>
        <dbReference type="ARBA" id="ARBA00022840"/>
    </source>
</evidence>
<dbReference type="InterPro" id="IPR004358">
    <property type="entry name" value="Sig_transdc_His_kin-like_C"/>
</dbReference>
<dbReference type="SMART" id="SM00448">
    <property type="entry name" value="REC"/>
    <property type="match status" value="2"/>
</dbReference>
<feature type="domain" description="PAS" evidence="20">
    <location>
        <begin position="681"/>
        <end position="754"/>
    </location>
</feature>
<evidence type="ECO:0000256" key="13">
    <source>
        <dbReference type="ARBA" id="ARBA00023136"/>
    </source>
</evidence>
<keyword evidence="6" id="KW-0808">Transferase</keyword>
<evidence type="ECO:0000256" key="12">
    <source>
        <dbReference type="ARBA" id="ARBA00023012"/>
    </source>
</evidence>
<dbReference type="PROSITE" id="PS50894">
    <property type="entry name" value="HPT"/>
    <property type="match status" value="1"/>
</dbReference>
<dbReference type="Gene3D" id="3.30.565.10">
    <property type="entry name" value="Histidine kinase-like ATPase, C-terminal domain"/>
    <property type="match status" value="1"/>
</dbReference>
<dbReference type="PROSITE" id="PS50113">
    <property type="entry name" value="PAC"/>
    <property type="match status" value="2"/>
</dbReference>
<dbReference type="RefSeq" id="WP_183879242.1">
    <property type="nucleotide sequence ID" value="NZ_JACHCE010000001.1"/>
</dbReference>
<gene>
    <name evidence="23" type="ORF">HDE68_000864</name>
</gene>
<feature type="modified residue" description="4-aspartylphosphate" evidence="17">
    <location>
        <position position="1254"/>
    </location>
</feature>
<dbReference type="Pfam" id="PF00512">
    <property type="entry name" value="HisKA"/>
    <property type="match status" value="1"/>
</dbReference>
<keyword evidence="8" id="KW-0547">Nucleotide-binding</keyword>
<dbReference type="SMART" id="SM00065">
    <property type="entry name" value="GAF"/>
    <property type="match status" value="1"/>
</dbReference>
<dbReference type="CDD" id="cd17546">
    <property type="entry name" value="REC_hyHK_CKI1_RcsC-like"/>
    <property type="match status" value="2"/>
</dbReference>
<dbReference type="Gene3D" id="3.40.50.2300">
    <property type="match status" value="2"/>
</dbReference>
<evidence type="ECO:0000313" key="24">
    <source>
        <dbReference type="Proteomes" id="UP000537204"/>
    </source>
</evidence>
<dbReference type="GO" id="GO:0005886">
    <property type="term" value="C:plasma membrane"/>
    <property type="evidence" value="ECO:0007669"/>
    <property type="project" value="UniProtKB-SubCell"/>
</dbReference>
<dbReference type="Gene3D" id="3.30.450.40">
    <property type="match status" value="1"/>
</dbReference>
<dbReference type="PROSITE" id="PS50112">
    <property type="entry name" value="PAS"/>
    <property type="match status" value="3"/>
</dbReference>
<dbReference type="InterPro" id="IPR003018">
    <property type="entry name" value="GAF"/>
</dbReference>
<dbReference type="Pfam" id="PF13188">
    <property type="entry name" value="PAS_8"/>
    <property type="match status" value="1"/>
</dbReference>
<dbReference type="CDD" id="cd00130">
    <property type="entry name" value="PAS"/>
    <property type="match status" value="3"/>
</dbReference>
<evidence type="ECO:0000256" key="3">
    <source>
        <dbReference type="ARBA" id="ARBA00012438"/>
    </source>
</evidence>
<dbReference type="PRINTS" id="PR00344">
    <property type="entry name" value="BCTRLSENSOR"/>
</dbReference>
<evidence type="ECO:0000256" key="16">
    <source>
        <dbReference type="PROSITE-ProRule" id="PRU00110"/>
    </source>
</evidence>
<evidence type="ECO:0000256" key="11">
    <source>
        <dbReference type="ARBA" id="ARBA00022989"/>
    </source>
</evidence>
<feature type="domain" description="Response regulatory" evidence="19">
    <location>
        <begin position="1061"/>
        <end position="1180"/>
    </location>
</feature>
<dbReference type="InterPro" id="IPR008207">
    <property type="entry name" value="Sig_transdc_His_kin_Hpt_dom"/>
</dbReference>
<feature type="domain" description="Histidine kinase" evidence="18">
    <location>
        <begin position="824"/>
        <end position="1045"/>
    </location>
</feature>
<keyword evidence="10" id="KW-0067">ATP-binding</keyword>
<dbReference type="Pfam" id="PF01627">
    <property type="entry name" value="Hpt"/>
    <property type="match status" value="1"/>
</dbReference>
<organism evidence="23 24">
    <name type="scientific">Pedobacter cryoconitis</name>
    <dbReference type="NCBI Taxonomy" id="188932"/>
    <lineage>
        <taxon>Bacteria</taxon>
        <taxon>Pseudomonadati</taxon>
        <taxon>Bacteroidota</taxon>
        <taxon>Sphingobacteriia</taxon>
        <taxon>Sphingobacteriales</taxon>
        <taxon>Sphingobacteriaceae</taxon>
        <taxon>Pedobacter</taxon>
    </lineage>
</organism>
<evidence type="ECO:0000256" key="2">
    <source>
        <dbReference type="ARBA" id="ARBA00004651"/>
    </source>
</evidence>
<dbReference type="SUPFAM" id="SSF55781">
    <property type="entry name" value="GAF domain-like"/>
    <property type="match status" value="1"/>
</dbReference>
<dbReference type="Pfam" id="PF02518">
    <property type="entry name" value="HATPase_c"/>
    <property type="match status" value="1"/>
</dbReference>
<dbReference type="SUPFAM" id="SSF47226">
    <property type="entry name" value="Histidine-containing phosphotransfer domain, HPT domain"/>
    <property type="match status" value="1"/>
</dbReference>
<evidence type="ECO:0000256" key="17">
    <source>
        <dbReference type="PROSITE-ProRule" id="PRU00169"/>
    </source>
</evidence>
<evidence type="ECO:0000256" key="5">
    <source>
        <dbReference type="ARBA" id="ARBA00022553"/>
    </source>
</evidence>
<dbReference type="Proteomes" id="UP000537204">
    <property type="component" value="Unassembled WGS sequence"/>
</dbReference>
<proteinExistence type="predicted"/>
<dbReference type="SUPFAM" id="SSF47384">
    <property type="entry name" value="Homodimeric domain of signal transducing histidine kinase"/>
    <property type="match status" value="1"/>
</dbReference>
<dbReference type="InterPro" id="IPR036097">
    <property type="entry name" value="HisK_dim/P_sf"/>
</dbReference>
<dbReference type="SMART" id="SM00388">
    <property type="entry name" value="HisKA"/>
    <property type="match status" value="1"/>
</dbReference>
<keyword evidence="7" id="KW-0812">Transmembrane</keyword>
<evidence type="ECO:0000256" key="8">
    <source>
        <dbReference type="ARBA" id="ARBA00022741"/>
    </source>
</evidence>
<feature type="domain" description="PAS" evidence="20">
    <location>
        <begin position="288"/>
        <end position="358"/>
    </location>
</feature>
<feature type="domain" description="PAC" evidence="21">
    <location>
        <begin position="487"/>
        <end position="538"/>
    </location>
</feature>
<dbReference type="Pfam" id="PF13426">
    <property type="entry name" value="PAS_9"/>
    <property type="match status" value="2"/>
</dbReference>
<dbReference type="SUPFAM" id="SSF52172">
    <property type="entry name" value="CheY-like"/>
    <property type="match status" value="2"/>
</dbReference>
<evidence type="ECO:0000259" key="20">
    <source>
        <dbReference type="PROSITE" id="PS50112"/>
    </source>
</evidence>
<evidence type="ECO:0000256" key="14">
    <source>
        <dbReference type="ARBA" id="ARBA00064003"/>
    </source>
</evidence>
<dbReference type="InterPro" id="IPR029016">
    <property type="entry name" value="GAF-like_dom_sf"/>
</dbReference>
<evidence type="ECO:0000256" key="6">
    <source>
        <dbReference type="ARBA" id="ARBA00022679"/>
    </source>
</evidence>
<dbReference type="InterPro" id="IPR003661">
    <property type="entry name" value="HisK_dim/P_dom"/>
</dbReference>
<accession>A0A7W8ZJ35</accession>
<dbReference type="PROSITE" id="PS50109">
    <property type="entry name" value="HIS_KIN"/>
    <property type="match status" value="1"/>
</dbReference>
<evidence type="ECO:0000256" key="1">
    <source>
        <dbReference type="ARBA" id="ARBA00000085"/>
    </source>
</evidence>
<name>A0A7W8ZJ35_9SPHI</name>
<dbReference type="FunFam" id="1.10.287.130:FF:000002">
    <property type="entry name" value="Two-component osmosensing histidine kinase"/>
    <property type="match status" value="1"/>
</dbReference>
<evidence type="ECO:0000259" key="22">
    <source>
        <dbReference type="PROSITE" id="PS50894"/>
    </source>
</evidence>
<feature type="modified residue" description="4-aspartylphosphate" evidence="17">
    <location>
        <position position="1111"/>
    </location>
</feature>
<dbReference type="InterPro" id="IPR003594">
    <property type="entry name" value="HATPase_dom"/>
</dbReference>